<name>A0A7J6B615_AMEME</name>
<dbReference type="Gene3D" id="2.40.50.40">
    <property type="match status" value="1"/>
</dbReference>
<evidence type="ECO:0000256" key="1">
    <source>
        <dbReference type="ARBA" id="ARBA00022514"/>
    </source>
</evidence>
<proteinExistence type="predicted"/>
<feature type="chain" id="PRO_5029782145" description="Chemokine interleukin-8-like domain-containing protein" evidence="2">
    <location>
        <begin position="29"/>
        <end position="122"/>
    </location>
</feature>
<evidence type="ECO:0000259" key="3">
    <source>
        <dbReference type="Pfam" id="PF00048"/>
    </source>
</evidence>
<dbReference type="GO" id="GO:0005615">
    <property type="term" value="C:extracellular space"/>
    <property type="evidence" value="ECO:0007669"/>
    <property type="project" value="UniProtKB-KW"/>
</dbReference>
<evidence type="ECO:0000313" key="4">
    <source>
        <dbReference type="EMBL" id="KAF4090366.1"/>
    </source>
</evidence>
<feature type="domain" description="Chemokine interleukin-8-like" evidence="3">
    <location>
        <begin position="33"/>
        <end position="90"/>
    </location>
</feature>
<keyword evidence="2" id="KW-0732">Signal</keyword>
<dbReference type="Pfam" id="PF00048">
    <property type="entry name" value="IL8"/>
    <property type="match status" value="1"/>
</dbReference>
<feature type="signal peptide" evidence="2">
    <location>
        <begin position="1"/>
        <end position="28"/>
    </location>
</feature>
<dbReference type="GO" id="GO:0008009">
    <property type="term" value="F:chemokine activity"/>
    <property type="evidence" value="ECO:0007669"/>
    <property type="project" value="InterPro"/>
</dbReference>
<dbReference type="SUPFAM" id="SSF54117">
    <property type="entry name" value="Interleukin 8-like chemokines"/>
    <property type="match status" value="1"/>
</dbReference>
<evidence type="ECO:0000313" key="5">
    <source>
        <dbReference type="Proteomes" id="UP000593565"/>
    </source>
</evidence>
<dbReference type="EMBL" id="JAAGNN010000004">
    <property type="protein sequence ID" value="KAF4090366.1"/>
    <property type="molecule type" value="Genomic_DNA"/>
</dbReference>
<accession>A0A7J6B615</accession>
<keyword evidence="5" id="KW-1185">Reference proteome</keyword>
<dbReference type="InterPro" id="IPR036048">
    <property type="entry name" value="Interleukin_8-like_sf"/>
</dbReference>
<dbReference type="GO" id="GO:0006955">
    <property type="term" value="P:immune response"/>
    <property type="evidence" value="ECO:0007669"/>
    <property type="project" value="InterPro"/>
</dbReference>
<comment type="caution">
    <text evidence="4">The sequence shown here is derived from an EMBL/GenBank/DDBJ whole genome shotgun (WGS) entry which is preliminary data.</text>
</comment>
<dbReference type="Proteomes" id="UP000593565">
    <property type="component" value="Unassembled WGS sequence"/>
</dbReference>
<protein>
    <recommendedName>
        <fullName evidence="3">Chemokine interleukin-8-like domain-containing protein</fullName>
    </recommendedName>
</protein>
<organism evidence="4 5">
    <name type="scientific">Ameiurus melas</name>
    <name type="common">Black bullhead</name>
    <name type="synonym">Silurus melas</name>
    <dbReference type="NCBI Taxonomy" id="219545"/>
    <lineage>
        <taxon>Eukaryota</taxon>
        <taxon>Metazoa</taxon>
        <taxon>Chordata</taxon>
        <taxon>Craniata</taxon>
        <taxon>Vertebrata</taxon>
        <taxon>Euteleostomi</taxon>
        <taxon>Actinopterygii</taxon>
        <taxon>Neopterygii</taxon>
        <taxon>Teleostei</taxon>
        <taxon>Ostariophysi</taxon>
        <taxon>Siluriformes</taxon>
        <taxon>Ictaluridae</taxon>
        <taxon>Ameiurus</taxon>
    </lineage>
</organism>
<gene>
    <name evidence="4" type="ORF">AMELA_G00050910</name>
</gene>
<dbReference type="AlphaFoldDB" id="A0A7J6B615"/>
<sequence>MASRRMQKTLTPLLFLICIYLLKDKTGAVNIREKCMCIGESNAVLWRRMTNFNVLDAGPHCYKVQIIINMGSTSVCLAPNSKQGKMLQKCWKRINFNEGKKKSCLQTRKVNRRPKKPKTPQP</sequence>
<keyword evidence="1" id="KW-0202">Cytokine</keyword>
<evidence type="ECO:0000256" key="2">
    <source>
        <dbReference type="SAM" id="SignalP"/>
    </source>
</evidence>
<reference evidence="4 5" key="1">
    <citation type="submission" date="2020-02" db="EMBL/GenBank/DDBJ databases">
        <title>A chromosome-scale genome assembly of the black bullhead catfish (Ameiurus melas).</title>
        <authorList>
            <person name="Wen M."/>
            <person name="Zham M."/>
            <person name="Cabau C."/>
            <person name="Klopp C."/>
            <person name="Donnadieu C."/>
            <person name="Roques C."/>
            <person name="Bouchez O."/>
            <person name="Lampietro C."/>
            <person name="Jouanno E."/>
            <person name="Herpin A."/>
            <person name="Louis A."/>
            <person name="Berthelot C."/>
            <person name="Parey E."/>
            <person name="Roest-Crollius H."/>
            <person name="Braasch I."/>
            <person name="Postlethwait J."/>
            <person name="Robinson-Rechavi M."/>
            <person name="Echchiki A."/>
            <person name="Begum T."/>
            <person name="Montfort J."/>
            <person name="Schartl M."/>
            <person name="Bobe J."/>
            <person name="Guiguen Y."/>
        </authorList>
    </citation>
    <scope>NUCLEOTIDE SEQUENCE [LARGE SCALE GENOMIC DNA]</scope>
    <source>
        <strain evidence="4">M_S1</strain>
        <tissue evidence="4">Blood</tissue>
    </source>
</reference>
<dbReference type="InterPro" id="IPR001811">
    <property type="entry name" value="Chemokine_IL8-like_dom"/>
</dbReference>